<feature type="transmembrane region" description="Helical" evidence="1">
    <location>
        <begin position="6"/>
        <end position="29"/>
    </location>
</feature>
<sequence length="202" mass="23226">MDDTNTYFYTFSTIAQVAAAVIAVTAIFLQDRLRDLRTNMQREIANIERIWDGVTFRFTGIPKPDARQMNRWHRQLRQAERHGVLSEMKSIFDDFPDNVRGEIGKRYFTEGSDEIDTVDAASANGIENYKQIHFVTKRFRRLVWMCVFLIITNLVFLGLTSSHVIDFCPPLSFSILIGTIIASVWFLFAIGRFILDTTTSGL</sequence>
<keyword evidence="1" id="KW-0812">Transmembrane</keyword>
<proteinExistence type="predicted"/>
<protein>
    <recommendedName>
        <fullName evidence="4">SMODS and SLOG-associating 2TM effector domain-containing protein</fullName>
    </recommendedName>
</protein>
<evidence type="ECO:0008006" key="4">
    <source>
        <dbReference type="Google" id="ProtNLM"/>
    </source>
</evidence>
<evidence type="ECO:0000313" key="2">
    <source>
        <dbReference type="EMBL" id="KAB2928086.1"/>
    </source>
</evidence>
<feature type="transmembrane region" description="Helical" evidence="1">
    <location>
        <begin position="142"/>
        <end position="165"/>
    </location>
</feature>
<evidence type="ECO:0000313" key="3">
    <source>
        <dbReference type="Proteomes" id="UP000460298"/>
    </source>
</evidence>
<name>A0A833GWA0_9LEPT</name>
<keyword evidence="1" id="KW-0472">Membrane</keyword>
<comment type="caution">
    <text evidence="2">The sequence shown here is derived from an EMBL/GenBank/DDBJ whole genome shotgun (WGS) entry which is preliminary data.</text>
</comment>
<evidence type="ECO:0000256" key="1">
    <source>
        <dbReference type="SAM" id="Phobius"/>
    </source>
</evidence>
<dbReference type="Proteomes" id="UP000460298">
    <property type="component" value="Unassembled WGS sequence"/>
</dbReference>
<dbReference type="AlphaFoldDB" id="A0A833GWA0"/>
<accession>A0A833GWA0</accession>
<gene>
    <name evidence="2" type="ORF">F9K24_22220</name>
</gene>
<organism evidence="2 3">
    <name type="scientific">Leptonema illini</name>
    <dbReference type="NCBI Taxonomy" id="183"/>
    <lineage>
        <taxon>Bacteria</taxon>
        <taxon>Pseudomonadati</taxon>
        <taxon>Spirochaetota</taxon>
        <taxon>Spirochaetia</taxon>
        <taxon>Leptospirales</taxon>
        <taxon>Leptospiraceae</taxon>
        <taxon>Leptonema</taxon>
    </lineage>
</organism>
<reference evidence="2 3" key="1">
    <citation type="submission" date="2019-10" db="EMBL/GenBank/DDBJ databases">
        <title>Extracellular Electron Transfer in a Candidatus Methanoperedens spp. Enrichment Culture.</title>
        <authorList>
            <person name="Berger S."/>
            <person name="Rangel Shaw D."/>
            <person name="Berben T."/>
            <person name="In 'T Zandt M."/>
            <person name="Frank J."/>
            <person name="Reimann J."/>
            <person name="Jetten M.S.M."/>
            <person name="Welte C.U."/>
        </authorList>
    </citation>
    <scope>NUCLEOTIDE SEQUENCE [LARGE SCALE GENOMIC DNA]</scope>
    <source>
        <strain evidence="2">SB12</strain>
    </source>
</reference>
<feature type="transmembrane region" description="Helical" evidence="1">
    <location>
        <begin position="171"/>
        <end position="195"/>
    </location>
</feature>
<dbReference type="EMBL" id="WBUI01000058">
    <property type="protein sequence ID" value="KAB2928086.1"/>
    <property type="molecule type" value="Genomic_DNA"/>
</dbReference>
<keyword evidence="1" id="KW-1133">Transmembrane helix</keyword>